<evidence type="ECO:0000313" key="5">
    <source>
        <dbReference type="Proteomes" id="UP000326202"/>
    </source>
</evidence>
<dbReference type="Pfam" id="PF08139">
    <property type="entry name" value="LPAM_1"/>
    <property type="match status" value="1"/>
</dbReference>
<name>A0A5J6MG66_9PROT</name>
<dbReference type="KEGG" id="htq:FRZ44_17780"/>
<gene>
    <name evidence="4" type="ORF">FRZ44_17780</name>
</gene>
<feature type="signal peptide" evidence="3">
    <location>
        <begin position="1"/>
        <end position="22"/>
    </location>
</feature>
<accession>A0A5J6MG66</accession>
<organism evidence="4 5">
    <name type="scientific">Hypericibacter terrae</name>
    <dbReference type="NCBI Taxonomy" id="2602015"/>
    <lineage>
        <taxon>Bacteria</taxon>
        <taxon>Pseudomonadati</taxon>
        <taxon>Pseudomonadota</taxon>
        <taxon>Alphaproteobacteria</taxon>
        <taxon>Rhodospirillales</taxon>
        <taxon>Dongiaceae</taxon>
        <taxon>Hypericibacter</taxon>
    </lineage>
</organism>
<evidence type="ECO:0000256" key="1">
    <source>
        <dbReference type="ARBA" id="ARBA00017922"/>
    </source>
</evidence>
<dbReference type="OrthoDB" id="9815328at2"/>
<dbReference type="Proteomes" id="UP000326202">
    <property type="component" value="Chromosome"/>
</dbReference>
<feature type="chain" id="PRO_5023802743" description="Type IV secretion system putative lipoprotein virB7" evidence="3">
    <location>
        <begin position="23"/>
        <end position="129"/>
    </location>
</feature>
<keyword evidence="2 3" id="KW-0732">Signal</keyword>
<proteinExistence type="predicted"/>
<dbReference type="AlphaFoldDB" id="A0A5J6MG66"/>
<dbReference type="RefSeq" id="WP_151176835.1">
    <property type="nucleotide sequence ID" value="NZ_CP042906.1"/>
</dbReference>
<protein>
    <recommendedName>
        <fullName evidence="1">Type IV secretion system putative lipoprotein virB7</fullName>
    </recommendedName>
</protein>
<sequence length="129" mass="14493">MNRIFALLVAALILAGCMPNQPLYNVDNHPIPAAARDLPVDRIGALIIEAGQKRNWTFEQAGTGHLVATQTNPKYTAVVDIYFDQNSYRITKKSTTGFSDRNGWISRRYNNWIHYLEGDIDERLSNAAA</sequence>
<dbReference type="PROSITE" id="PS51257">
    <property type="entry name" value="PROKAR_LIPOPROTEIN"/>
    <property type="match status" value="1"/>
</dbReference>
<evidence type="ECO:0000256" key="2">
    <source>
        <dbReference type="ARBA" id="ARBA00022729"/>
    </source>
</evidence>
<reference evidence="4 5" key="1">
    <citation type="submission" date="2019-08" db="EMBL/GenBank/DDBJ databases">
        <title>Hyperibacter terrae gen. nov., sp. nov. and Hyperibacter viscosus sp. nov., two new members in the family Rhodospirillaceae isolated from the rhizosphere of Hypericum perforatum.</title>
        <authorList>
            <person name="Noviana Z."/>
        </authorList>
    </citation>
    <scope>NUCLEOTIDE SEQUENCE [LARGE SCALE GENOMIC DNA]</scope>
    <source>
        <strain evidence="4 5">R5913</strain>
    </source>
</reference>
<dbReference type="InterPro" id="IPR012640">
    <property type="entry name" value="Membr_lipoprot_lipid_attach_CS"/>
</dbReference>
<evidence type="ECO:0000256" key="3">
    <source>
        <dbReference type="SAM" id="SignalP"/>
    </source>
</evidence>
<evidence type="ECO:0000313" key="4">
    <source>
        <dbReference type="EMBL" id="QEX16484.1"/>
    </source>
</evidence>
<dbReference type="EMBL" id="CP042906">
    <property type="protein sequence ID" value="QEX16484.1"/>
    <property type="molecule type" value="Genomic_DNA"/>
</dbReference>
<keyword evidence="5" id="KW-1185">Reference proteome</keyword>